<sequence length="147" mass="16888">MRLLCSCGQTMILSFRMVIFEDVYQIDLVPILECENCASFELVPSIKQDVTKLLAELKQEHREGRVVFTHVNELAAVLYDIYESGQGEVELSSFEAVVIEKCEERINLLLDLYGYAKKTGDCDWMEEISFRLSGLSSFVKTRQFLET</sequence>
<protein>
    <recommendedName>
        <fullName evidence="3">YgiT-type zinc finger domain-containing protein</fullName>
    </recommendedName>
</protein>
<gene>
    <name evidence="1" type="ORF">GCM10010913_05920</name>
</gene>
<evidence type="ECO:0008006" key="3">
    <source>
        <dbReference type="Google" id="ProtNLM"/>
    </source>
</evidence>
<organism evidence="1 2">
    <name type="scientific">Paenibacillus aceti</name>
    <dbReference type="NCBI Taxonomy" id="1820010"/>
    <lineage>
        <taxon>Bacteria</taxon>
        <taxon>Bacillati</taxon>
        <taxon>Bacillota</taxon>
        <taxon>Bacilli</taxon>
        <taxon>Bacillales</taxon>
        <taxon>Paenibacillaceae</taxon>
        <taxon>Paenibacillus</taxon>
    </lineage>
</organism>
<evidence type="ECO:0000313" key="1">
    <source>
        <dbReference type="EMBL" id="GGF87296.1"/>
    </source>
</evidence>
<keyword evidence="2" id="KW-1185">Reference proteome</keyword>
<comment type="caution">
    <text evidence="1">The sequence shown here is derived from an EMBL/GenBank/DDBJ whole genome shotgun (WGS) entry which is preliminary data.</text>
</comment>
<reference evidence="2" key="1">
    <citation type="journal article" date="2019" name="Int. J. Syst. Evol. Microbiol.">
        <title>The Global Catalogue of Microorganisms (GCM) 10K type strain sequencing project: providing services to taxonomists for standard genome sequencing and annotation.</title>
        <authorList>
            <consortium name="The Broad Institute Genomics Platform"/>
            <consortium name="The Broad Institute Genome Sequencing Center for Infectious Disease"/>
            <person name="Wu L."/>
            <person name="Ma J."/>
        </authorList>
    </citation>
    <scope>NUCLEOTIDE SEQUENCE [LARGE SCALE GENOMIC DNA]</scope>
    <source>
        <strain evidence="2">CGMCC 1.15420</strain>
    </source>
</reference>
<dbReference type="Proteomes" id="UP000608420">
    <property type="component" value="Unassembled WGS sequence"/>
</dbReference>
<evidence type="ECO:0000313" key="2">
    <source>
        <dbReference type="Proteomes" id="UP000608420"/>
    </source>
</evidence>
<name>A0ABQ1VPR9_9BACL</name>
<proteinExistence type="predicted"/>
<accession>A0ABQ1VPR9</accession>
<dbReference type="EMBL" id="BMIW01000003">
    <property type="protein sequence ID" value="GGF87296.1"/>
    <property type="molecule type" value="Genomic_DNA"/>
</dbReference>